<gene>
    <name evidence="2" type="ORF">CWI75_14875</name>
</gene>
<proteinExistence type="predicted"/>
<organism evidence="2 3">
    <name type="scientific">Kineobactrum sediminis</name>
    <dbReference type="NCBI Taxonomy" id="1905677"/>
    <lineage>
        <taxon>Bacteria</taxon>
        <taxon>Pseudomonadati</taxon>
        <taxon>Pseudomonadota</taxon>
        <taxon>Gammaproteobacteria</taxon>
        <taxon>Cellvibrionales</taxon>
        <taxon>Halieaceae</taxon>
        <taxon>Kineobactrum</taxon>
    </lineage>
</organism>
<feature type="domain" description="Polysaccharide lyase 14" evidence="1">
    <location>
        <begin position="348"/>
        <end position="509"/>
    </location>
</feature>
<evidence type="ECO:0000313" key="3">
    <source>
        <dbReference type="Proteomes" id="UP000234845"/>
    </source>
</evidence>
<reference evidence="3" key="1">
    <citation type="submission" date="2017-11" db="EMBL/GenBank/DDBJ databases">
        <title>The draft genome sequence of Chromatocurvus sp. F02.</title>
        <authorList>
            <person name="Du Z.-J."/>
            <person name="Chang Y.-Q."/>
        </authorList>
    </citation>
    <scope>NUCLEOTIDE SEQUENCE [LARGE SCALE GENOMIC DNA]</scope>
    <source>
        <strain evidence="3">F02</strain>
    </source>
</reference>
<evidence type="ECO:0000259" key="1">
    <source>
        <dbReference type="Pfam" id="PF21294"/>
    </source>
</evidence>
<accession>A0A2N5XZD5</accession>
<dbReference type="InterPro" id="IPR048958">
    <property type="entry name" value="Polysacc_lyase_14"/>
</dbReference>
<dbReference type="PANTHER" id="PTHR40124:SF1">
    <property type="entry name" value="DISAGGREGATASE RELATED REPEAT PROTEIN"/>
    <property type="match status" value="1"/>
</dbReference>
<evidence type="ECO:0000313" key="2">
    <source>
        <dbReference type="EMBL" id="PLW81517.1"/>
    </source>
</evidence>
<dbReference type="RefSeq" id="WP_101522316.1">
    <property type="nucleotide sequence ID" value="NZ_PKLZ01000012.1"/>
</dbReference>
<dbReference type="AlphaFoldDB" id="A0A2N5XZD5"/>
<name>A0A2N5XZD5_9GAMM</name>
<dbReference type="Gene3D" id="2.60.120.200">
    <property type="match status" value="1"/>
</dbReference>
<dbReference type="EMBL" id="PKLZ01000012">
    <property type="protein sequence ID" value="PLW81517.1"/>
    <property type="molecule type" value="Genomic_DNA"/>
</dbReference>
<dbReference type="PANTHER" id="PTHR40124">
    <property type="match status" value="1"/>
</dbReference>
<dbReference type="Pfam" id="PF21294">
    <property type="entry name" value="Polysacc_lyase_14"/>
    <property type="match status" value="1"/>
</dbReference>
<dbReference type="OrthoDB" id="7552220at2"/>
<protein>
    <recommendedName>
        <fullName evidence="1">Polysaccharide lyase 14 domain-containing protein</fullName>
    </recommendedName>
</protein>
<sequence length="534" mass="59787">MEYKSEHTVISKQRMLTETNVERNVNYRNADRYFPDASRSPWQLGLYSFVLALMLLALPGTLKASVPLSDGPRGMTCGAHFAAAHASWQRGGGDWLDARGELWGTEPFDSTRVRPSSKRQIIRWDITSMAGKWQAGAQPAGALFLRSLPNAPEGVVNFRSRESDDPEVRPLLVVEWDNGEITSLAPTADTSINCTTIRGLGGGSLFSVGGNDNAIIIFPFKADPQRKIHKAELKLTTDKQWHNGSAVGVFQVHPPWATSTTSRMGLAANHPEDRDIVSHPAVYFATGFEERNWPAGWSHAGRTSKTQPVDDDENGFAPLQGRALRTTLVPKKNFALDLRYDFAKLHREEPEEAYFRYYLRFGDNWNPSADGGKLPGFGGTYNKGGWGLRASDGYNGWSVRGAFMRRSDNVPEMTNKVAIGSYAYHVGIQGAPSANWGWGMGPTGWLQQNKWYSVEQYVRMNELGQSDGEFKAWIDGQLVFERSDIRFRDTKELKIENVWFNVYHGGVTKPPHEMSLYIDNVVISREYIGPMIKE</sequence>
<comment type="caution">
    <text evidence="2">The sequence shown here is derived from an EMBL/GenBank/DDBJ whole genome shotgun (WGS) entry which is preliminary data.</text>
</comment>
<dbReference type="Proteomes" id="UP000234845">
    <property type="component" value="Unassembled WGS sequence"/>
</dbReference>
<keyword evidence="3" id="KW-1185">Reference proteome</keyword>